<dbReference type="Proteomes" id="UP000054047">
    <property type="component" value="Unassembled WGS sequence"/>
</dbReference>
<dbReference type="AlphaFoldDB" id="A0A0C2F3W5"/>
<proteinExistence type="predicted"/>
<evidence type="ECO:0000313" key="1">
    <source>
        <dbReference type="EMBL" id="KIH43230.1"/>
    </source>
</evidence>
<sequence length="29" mass="3374">MGHSSLMLSYLDMTTHLLVLTLKHQSIFR</sequence>
<keyword evidence="2" id="KW-1185">Reference proteome</keyword>
<accession>A0A0C2F3W5</accession>
<name>A0A0C2F3W5_9BILA</name>
<evidence type="ECO:0000313" key="2">
    <source>
        <dbReference type="Proteomes" id="UP000054047"/>
    </source>
</evidence>
<reference evidence="1 2" key="1">
    <citation type="submission" date="2013-12" db="EMBL/GenBank/DDBJ databases">
        <title>Draft genome of the parsitic nematode Ancylostoma duodenale.</title>
        <authorList>
            <person name="Mitreva M."/>
        </authorList>
    </citation>
    <scope>NUCLEOTIDE SEQUENCE [LARGE SCALE GENOMIC DNA]</scope>
    <source>
        <strain evidence="1 2">Zhejiang</strain>
    </source>
</reference>
<dbReference type="EMBL" id="KN787849">
    <property type="protein sequence ID" value="KIH43230.1"/>
    <property type="molecule type" value="Genomic_DNA"/>
</dbReference>
<protein>
    <submittedName>
        <fullName evidence="1">Uncharacterized protein</fullName>
    </submittedName>
</protein>
<gene>
    <name evidence="1" type="ORF">ANCDUO_26769</name>
</gene>
<organism evidence="1 2">
    <name type="scientific">Ancylostoma duodenale</name>
    <dbReference type="NCBI Taxonomy" id="51022"/>
    <lineage>
        <taxon>Eukaryota</taxon>
        <taxon>Metazoa</taxon>
        <taxon>Ecdysozoa</taxon>
        <taxon>Nematoda</taxon>
        <taxon>Chromadorea</taxon>
        <taxon>Rhabditida</taxon>
        <taxon>Rhabditina</taxon>
        <taxon>Rhabditomorpha</taxon>
        <taxon>Strongyloidea</taxon>
        <taxon>Ancylostomatidae</taxon>
        <taxon>Ancylostomatinae</taxon>
        <taxon>Ancylostoma</taxon>
    </lineage>
</organism>